<sequence length="1407" mass="160235">MKDHRKHGYLDENCKFTIDLLDILEEFRPLSQGEQCLRNLVQNKLAQLVQSRLSYWKQRGKVRRIKLGLDNSAFFKAHASKNFRKSRIKSIKHNGTEVADHNGKARLMHSYYQNLLGGESQPVWDVDLSALYLSEECDSNMLATQVPLDQTVLVLASIYQAAWNDIREAILNLASGFSQGAIQLERINRAFIVLIQKPGKENTVDGYRPISLQNCSVKILSKVLAFRLQIALTKMIHMDQTGFLKGRCIFENLIFATELIQACHKRGCQTLIIKLDFAKAFDSVNWESLLKILAVRGFPDNWIGWINKLLTSSKSLVLINGIPGSWINCRRGLRQGDPLSPYLFILVADVLQRLLERNASLRHPIYHDRPYATIQYADDTLIIYRAEEDDVRALKSSILSFSKATGLHINFAKTSSKQGGWVLSRLGSFAPQAERLVSINAVLNSLPVYAMSAFKLPPSVIEEIDKRRRAFLCTGEDVCSRARCLVAWDVVCSPKELGGIGVKNLKVQNEALLLKRLFSLFSSESSWANWIWKEFDGQSLLKSLPLGQHWTSLQKFLPELQKLMTVKIGNGSRTSLWHDCWLGILQLANLFPALYSHTTDCHATVKDVLSRGLMIMFVPRLSEAANAELHSLQAMVADLTLTNDNDVWQNNRSTSLTTKEIYDARFPVQMPSPNWKIIWNCRAPLKGAMAIEDKLDLLLRRMEEYELRREEADRRTRADIRSLIDVVEACTPEVGKEAKDLPASVKKEQSKLVADDGATSTTKIATTDYSKDTHGKCSMLGFDVKWDANKGDIVFLTKSVVLETVPASIASLSAFSPRMITDIKRYTLMPTRYSAKCSGSNNSQVVSYLSFLSTPMLVESAGGHLLVPWQLLLQHFEVDPWPPITSRDQEFIIWESQLMSWLAFNCSCSEVHILPPWPPPTEAKWFQLFVGKQFSLVNPLNIIHVMLGPLVWDPGDGKVHLHKILIWMDDWFPQHYFHWKYILWSNELRLNVGVKSELSFLINLIAATSKEGQLLLKLESLTSCKSDGCGAEQYWAIWFYDHFLQRKTCDKLRLFGMPPWLPLVGLLEAREGKCCTTDSAASIIPWNEQKKMMTTETCTCFEQKMQKFWDLTFQVSLTTLASKESNLVICDPKSLYVWLSSVDLRGMLLNYYQTRVEKWNMRIICMVISESESCLESNYIGLNAERDLLYLIADEKGCKRVKDMEEDANSIRDEKYTFELVSTEVHIKLLGITVGKQFITVPLSRITQEDFAWSKKLLRLKLPALFFFNDVPLSNTKYLEQPWDPGGIKGKRRRLMGGDGNRVAMTNELKRCSTPSEEKEAKRMKKEEAVKKKRMPMERVQHLLSMVPRAPVPLPVIRDDSPELKEIDQALANVVQALNTSSQLIRQMQANTLDQLRTKGYVDSNNL</sequence>
<protein>
    <submittedName>
        <fullName evidence="4">Retrotransposon protein, putative, unclassified</fullName>
    </submittedName>
</protein>
<evidence type="ECO:0000256" key="2">
    <source>
        <dbReference type="SAM" id="MobiDB-lite"/>
    </source>
</evidence>
<reference evidence="4" key="2">
    <citation type="submission" date="2005-04" db="EMBL/GenBank/DDBJ databases">
        <authorList>
            <person name="Buell C.R."/>
            <person name="Wing R.A."/>
            <person name="McCombie W.A."/>
            <person name="Ouyang S."/>
        </authorList>
    </citation>
    <scope>NUCLEOTIDE SEQUENCE</scope>
</reference>
<dbReference type="SUPFAM" id="SSF56672">
    <property type="entry name" value="DNA/RNA polymerases"/>
    <property type="match status" value="1"/>
</dbReference>
<dbReference type="PROSITE" id="PS50878">
    <property type="entry name" value="RT_POL"/>
    <property type="match status" value="1"/>
</dbReference>
<organism evidence="4">
    <name type="scientific">Oryza sativa subsp. japonica</name>
    <name type="common">Rice</name>
    <dbReference type="NCBI Taxonomy" id="39947"/>
    <lineage>
        <taxon>Eukaryota</taxon>
        <taxon>Viridiplantae</taxon>
        <taxon>Streptophyta</taxon>
        <taxon>Embryophyta</taxon>
        <taxon>Tracheophyta</taxon>
        <taxon>Spermatophyta</taxon>
        <taxon>Magnoliopsida</taxon>
        <taxon>Liliopsida</taxon>
        <taxon>Poales</taxon>
        <taxon>Poaceae</taxon>
        <taxon>BOP clade</taxon>
        <taxon>Oryzoideae</taxon>
        <taxon>Oryzeae</taxon>
        <taxon>Oryzinae</taxon>
        <taxon>Oryza</taxon>
        <taxon>Oryza sativa</taxon>
    </lineage>
</organism>
<feature type="domain" description="Reverse transcriptase" evidence="3">
    <location>
        <begin position="176"/>
        <end position="430"/>
    </location>
</feature>
<evidence type="ECO:0000256" key="1">
    <source>
        <dbReference type="SAM" id="Coils"/>
    </source>
</evidence>
<accession>Q2QYF0</accession>
<name>Q2QYF0_ORYSJ</name>
<reference evidence="4" key="1">
    <citation type="journal article" date="2005" name="BMC Biol.">
        <title>The sequence of rice chromosomes 11 and 12, rich in disease resistance genes and recent gene duplications.</title>
        <authorList>
            <consortium name="The rice chromosomes 11 and 12 sequencing consortia"/>
        </authorList>
    </citation>
    <scope>NUCLEOTIDE SEQUENCE [LARGE SCALE GENOMIC DNA]</scope>
</reference>
<dbReference type="PANTHER" id="PTHR19446">
    <property type="entry name" value="REVERSE TRANSCRIPTASES"/>
    <property type="match status" value="1"/>
</dbReference>
<feature type="coiled-coil region" evidence="1">
    <location>
        <begin position="688"/>
        <end position="715"/>
    </location>
</feature>
<evidence type="ECO:0000313" key="4">
    <source>
        <dbReference type="EMBL" id="ABA95690.1"/>
    </source>
</evidence>
<dbReference type="CDD" id="cd01650">
    <property type="entry name" value="RT_nLTR_like"/>
    <property type="match status" value="1"/>
</dbReference>
<dbReference type="InterPro" id="IPR000477">
    <property type="entry name" value="RT_dom"/>
</dbReference>
<gene>
    <name evidence="4" type="ordered locus">LOC_Os12g02900</name>
</gene>
<keyword evidence="1" id="KW-0175">Coiled coil</keyword>
<dbReference type="EMBL" id="DP000011">
    <property type="protein sequence ID" value="ABA95690.1"/>
    <property type="molecule type" value="Genomic_DNA"/>
</dbReference>
<dbReference type="InterPro" id="IPR043502">
    <property type="entry name" value="DNA/RNA_pol_sf"/>
</dbReference>
<dbReference type="Pfam" id="PF00078">
    <property type="entry name" value="RVT_1"/>
    <property type="match status" value="1"/>
</dbReference>
<evidence type="ECO:0000259" key="3">
    <source>
        <dbReference type="PROSITE" id="PS50878"/>
    </source>
</evidence>
<proteinExistence type="predicted"/>
<reference evidence="4" key="3">
    <citation type="submission" date="2006-01" db="EMBL/GenBank/DDBJ databases">
        <authorList>
            <person name="Buell R."/>
        </authorList>
    </citation>
    <scope>NUCLEOTIDE SEQUENCE</scope>
</reference>
<feature type="region of interest" description="Disordered" evidence="2">
    <location>
        <begin position="1314"/>
        <end position="1335"/>
    </location>
</feature>